<gene>
    <name evidence="3" type="ORF">DCF25_20075</name>
</gene>
<protein>
    <submittedName>
        <fullName evidence="3">Dihydroorotase</fullName>
        <ecNumber evidence="3">3.5.2.3</ecNumber>
    </submittedName>
</protein>
<dbReference type="Gene3D" id="3.20.20.140">
    <property type="entry name" value="Metal-dependent hydrolases"/>
    <property type="match status" value="1"/>
</dbReference>
<dbReference type="InterPro" id="IPR024403">
    <property type="entry name" value="DHOase_cat"/>
</dbReference>
<dbReference type="SUPFAM" id="SSF51338">
    <property type="entry name" value="Composite domain of metallo-dependent hydrolases"/>
    <property type="match status" value="1"/>
</dbReference>
<dbReference type="Pfam" id="PF12890">
    <property type="entry name" value="DHOase"/>
    <property type="match status" value="1"/>
</dbReference>
<dbReference type="CDD" id="cd01317">
    <property type="entry name" value="DHOase_IIa"/>
    <property type="match status" value="1"/>
</dbReference>
<dbReference type="GO" id="GO:0004038">
    <property type="term" value="F:allantoinase activity"/>
    <property type="evidence" value="ECO:0007669"/>
    <property type="project" value="TreeGrafter"/>
</dbReference>
<dbReference type="NCBIfam" id="TIGR00857">
    <property type="entry name" value="pyrC_multi"/>
    <property type="match status" value="1"/>
</dbReference>
<dbReference type="EC" id="3.5.2.3" evidence="3"/>
<dbReference type="NCBIfam" id="NF005614">
    <property type="entry name" value="PRK07369.1"/>
    <property type="match status" value="1"/>
</dbReference>
<proteinExistence type="predicted"/>
<dbReference type="AlphaFoldDB" id="A0A2W4TVY9"/>
<dbReference type="InterPro" id="IPR004722">
    <property type="entry name" value="DHOase"/>
</dbReference>
<dbReference type="PANTHER" id="PTHR43668:SF2">
    <property type="entry name" value="ALLANTOINASE"/>
    <property type="match status" value="1"/>
</dbReference>
<evidence type="ECO:0000259" key="2">
    <source>
        <dbReference type="Pfam" id="PF12890"/>
    </source>
</evidence>
<dbReference type="Proteomes" id="UP000249354">
    <property type="component" value="Unassembled WGS sequence"/>
</dbReference>
<evidence type="ECO:0000313" key="3">
    <source>
        <dbReference type="EMBL" id="PZO11117.1"/>
    </source>
</evidence>
<dbReference type="InterPro" id="IPR032466">
    <property type="entry name" value="Metal_Hydrolase"/>
</dbReference>
<keyword evidence="3" id="KW-0378">Hydrolase</keyword>
<keyword evidence="1" id="KW-0665">Pyrimidine biosynthesis</keyword>
<organism evidence="3 4">
    <name type="scientific">Leptolyngbya foveolarum</name>
    <dbReference type="NCBI Taxonomy" id="47253"/>
    <lineage>
        <taxon>Bacteria</taxon>
        <taxon>Bacillati</taxon>
        <taxon>Cyanobacteriota</taxon>
        <taxon>Cyanophyceae</taxon>
        <taxon>Leptolyngbyales</taxon>
        <taxon>Leptolyngbyaceae</taxon>
        <taxon>Leptolyngbya group</taxon>
        <taxon>Leptolyngbya</taxon>
    </lineage>
</organism>
<dbReference type="GO" id="GO:0004151">
    <property type="term" value="F:dihydroorotase activity"/>
    <property type="evidence" value="ECO:0007669"/>
    <property type="project" value="UniProtKB-EC"/>
</dbReference>
<reference evidence="3 4" key="2">
    <citation type="submission" date="2018-06" db="EMBL/GenBank/DDBJ databases">
        <title>Metagenomic assembly of (sub)arctic Cyanobacteria and their associated microbiome from non-axenic cultures.</title>
        <authorList>
            <person name="Baurain D."/>
        </authorList>
    </citation>
    <scope>NUCLEOTIDE SEQUENCE [LARGE SCALE GENOMIC DNA]</scope>
    <source>
        <strain evidence="3">ULC129bin1</strain>
    </source>
</reference>
<dbReference type="GO" id="GO:0005737">
    <property type="term" value="C:cytoplasm"/>
    <property type="evidence" value="ECO:0007669"/>
    <property type="project" value="TreeGrafter"/>
</dbReference>
<dbReference type="GO" id="GO:0046872">
    <property type="term" value="F:metal ion binding"/>
    <property type="evidence" value="ECO:0007669"/>
    <property type="project" value="InterPro"/>
</dbReference>
<evidence type="ECO:0000256" key="1">
    <source>
        <dbReference type="ARBA" id="ARBA00022975"/>
    </source>
</evidence>
<dbReference type="InterPro" id="IPR050138">
    <property type="entry name" value="DHOase/Allantoinase_Hydrolase"/>
</dbReference>
<dbReference type="SUPFAM" id="SSF51556">
    <property type="entry name" value="Metallo-dependent hydrolases"/>
    <property type="match status" value="1"/>
</dbReference>
<dbReference type="InterPro" id="IPR011059">
    <property type="entry name" value="Metal-dep_hydrolase_composite"/>
</dbReference>
<comment type="caution">
    <text evidence="3">The sequence shown here is derived from an EMBL/GenBank/DDBJ whole genome shotgun (WGS) entry which is preliminary data.</text>
</comment>
<dbReference type="GO" id="GO:0006145">
    <property type="term" value="P:purine nucleobase catabolic process"/>
    <property type="evidence" value="ECO:0007669"/>
    <property type="project" value="TreeGrafter"/>
</dbReference>
<reference evidence="4" key="1">
    <citation type="submission" date="2018-04" db="EMBL/GenBank/DDBJ databases">
        <authorList>
            <person name="Cornet L."/>
        </authorList>
    </citation>
    <scope>NUCLEOTIDE SEQUENCE [LARGE SCALE GENOMIC DNA]</scope>
</reference>
<name>A0A2W4TVY9_9CYAN</name>
<dbReference type="EMBL" id="QBMC01000203">
    <property type="protein sequence ID" value="PZO11117.1"/>
    <property type="molecule type" value="Genomic_DNA"/>
</dbReference>
<dbReference type="GO" id="GO:0006221">
    <property type="term" value="P:pyrimidine nucleotide biosynthetic process"/>
    <property type="evidence" value="ECO:0007669"/>
    <property type="project" value="UniProtKB-KW"/>
</dbReference>
<dbReference type="Gene3D" id="2.30.40.10">
    <property type="entry name" value="Urease, subunit C, domain 1"/>
    <property type="match status" value="1"/>
</dbReference>
<accession>A0A2W4TVY9</accession>
<dbReference type="PANTHER" id="PTHR43668">
    <property type="entry name" value="ALLANTOINASE"/>
    <property type="match status" value="1"/>
</dbReference>
<evidence type="ECO:0000313" key="4">
    <source>
        <dbReference type="Proteomes" id="UP000249354"/>
    </source>
</evidence>
<sequence length="429" mass="45290">MTTLIKQAYLLGADEGLTSAEGTADVLIEAGKVVAIAPTLPNSFTNRDLAELDLVIEAQGQYLGPGLIDLYSQSGEPGYETRETYKSIQQAAAAGGFTRVGLLPNTQPAVDSVSAIAAVLRANESGDRASQAKLMPWAAVTLGAAGEQLTELADLAAAGCLGFTDGQPLADTALLRRLLEYAQPLQKPIAIWPCDLNLSGSGVAREGVEALRLGLAGVSAIAETTALSTLLECVLEIATPVHIMRVSTARSVALIRRAKAEGLPISASVAWHHLIFDTADLKTYDPNLRHDPPLGTAADRQALIAGVAEGVIDAIAIDHSPYTYEEKTVAFDAAPPGAIGLALALPVLWQTFVASGQWSAMQLWQALSQRPAECLGLAPNRLAVGNVAELTLFDPSVEWQATTGEMRSQASNTPWLNQTIQGRVIKTWI</sequence>
<feature type="domain" description="Dihydroorotase catalytic" evidence="2">
    <location>
        <begin position="61"/>
        <end position="235"/>
    </location>
</feature>